<dbReference type="RefSeq" id="WP_071879295.1">
    <property type="nucleotide sequence ID" value="NZ_JXLC01000038.1"/>
</dbReference>
<protein>
    <recommendedName>
        <fullName evidence="8">Permease IIC component</fullName>
    </recommendedName>
</protein>
<dbReference type="InterPro" id="IPR004796">
    <property type="entry name" value="PTS_IIC_cello"/>
</dbReference>
<evidence type="ECO:0000256" key="5">
    <source>
        <dbReference type="ARBA" id="ARBA00022692"/>
    </source>
</evidence>
<dbReference type="PROSITE" id="PS51105">
    <property type="entry name" value="PTS_EIIC_TYPE_3"/>
    <property type="match status" value="1"/>
</dbReference>
<gene>
    <name evidence="11" type="ORF">ATZ33_03150</name>
    <name evidence="12" type="ORF">RV15_GL002580</name>
</gene>
<reference evidence="12 14" key="1">
    <citation type="submission" date="2014-12" db="EMBL/GenBank/DDBJ databases">
        <title>Draft genome sequences of 29 type strains of Enterococci.</title>
        <authorList>
            <person name="Zhong Z."/>
            <person name="Sun Z."/>
            <person name="Liu W."/>
            <person name="Zhang W."/>
            <person name="Zhang H."/>
        </authorList>
    </citation>
    <scope>NUCLEOTIDE SEQUENCE [LARGE SCALE GENOMIC DNA]</scope>
    <source>
        <strain evidence="12 14">DSM 22801</strain>
    </source>
</reference>
<accession>A0A0S3K865</accession>
<feature type="transmembrane region" description="Helical" evidence="9">
    <location>
        <begin position="243"/>
        <end position="260"/>
    </location>
</feature>
<feature type="domain" description="PTS EIIC type-3" evidence="10">
    <location>
        <begin position="9"/>
        <end position="400"/>
    </location>
</feature>
<feature type="transmembrane region" description="Helical" evidence="9">
    <location>
        <begin position="173"/>
        <end position="194"/>
    </location>
</feature>
<evidence type="ECO:0000313" key="11">
    <source>
        <dbReference type="EMBL" id="ALS00405.1"/>
    </source>
</evidence>
<proteinExistence type="predicted"/>
<evidence type="ECO:0000256" key="3">
    <source>
        <dbReference type="ARBA" id="ARBA00022475"/>
    </source>
</evidence>
<keyword evidence="6 9" id="KW-1133">Transmembrane helix</keyword>
<evidence type="ECO:0000313" key="14">
    <source>
        <dbReference type="Proteomes" id="UP000183039"/>
    </source>
</evidence>
<comment type="subcellular location">
    <subcellularLocation>
        <location evidence="1">Cell membrane</location>
        <topology evidence="1">Multi-pass membrane protein</topology>
    </subcellularLocation>
</comment>
<dbReference type="GO" id="GO:0009401">
    <property type="term" value="P:phosphoenolpyruvate-dependent sugar phosphotransferase system"/>
    <property type="evidence" value="ECO:0007669"/>
    <property type="project" value="InterPro"/>
</dbReference>
<evidence type="ECO:0000256" key="2">
    <source>
        <dbReference type="ARBA" id="ARBA00022448"/>
    </source>
</evidence>
<dbReference type="Proteomes" id="UP000183039">
    <property type="component" value="Unassembled WGS sequence"/>
</dbReference>
<organism evidence="12 14">
    <name type="scientific">Enterococcus silesiacus</name>
    <dbReference type="NCBI Taxonomy" id="332949"/>
    <lineage>
        <taxon>Bacteria</taxon>
        <taxon>Bacillati</taxon>
        <taxon>Bacillota</taxon>
        <taxon>Bacilli</taxon>
        <taxon>Lactobacillales</taxon>
        <taxon>Enterococcaceae</taxon>
        <taxon>Enterococcus</taxon>
    </lineage>
</organism>
<feature type="transmembrane region" description="Helical" evidence="9">
    <location>
        <begin position="331"/>
        <end position="357"/>
    </location>
</feature>
<dbReference type="KEGG" id="ess:ATZ33_03150"/>
<dbReference type="GO" id="GO:0005886">
    <property type="term" value="C:plasma membrane"/>
    <property type="evidence" value="ECO:0007669"/>
    <property type="project" value="UniProtKB-SubCell"/>
</dbReference>
<feature type="transmembrane region" description="Helical" evidence="9">
    <location>
        <begin position="58"/>
        <end position="82"/>
    </location>
</feature>
<dbReference type="GO" id="GO:0008982">
    <property type="term" value="F:protein-N(PI)-phosphohistidine-sugar phosphotransferase activity"/>
    <property type="evidence" value="ECO:0007669"/>
    <property type="project" value="UniProtKB-UniRule"/>
</dbReference>
<dbReference type="InterPro" id="IPR051088">
    <property type="entry name" value="PTS_Sugar-EIIC/EIIB"/>
</dbReference>
<dbReference type="AlphaFoldDB" id="A0A0S3K865"/>
<dbReference type="InterPro" id="IPR004501">
    <property type="entry name" value="PTS_EIIC_3"/>
</dbReference>
<feature type="transmembrane region" description="Helical" evidence="9">
    <location>
        <begin position="377"/>
        <end position="398"/>
    </location>
</feature>
<feature type="transmembrane region" description="Helical" evidence="9">
    <location>
        <begin position="29"/>
        <end position="52"/>
    </location>
</feature>
<keyword evidence="2 8" id="KW-0813">Transport</keyword>
<feature type="transmembrane region" description="Helical" evidence="9">
    <location>
        <begin position="94"/>
        <end position="114"/>
    </location>
</feature>
<dbReference type="PANTHER" id="PTHR33989">
    <property type="match status" value="1"/>
</dbReference>
<evidence type="ECO:0000256" key="4">
    <source>
        <dbReference type="ARBA" id="ARBA00022597"/>
    </source>
</evidence>
<keyword evidence="5 9" id="KW-0812">Transmembrane</keyword>
<keyword evidence="4 8" id="KW-0762">Sugar transport</keyword>
<evidence type="ECO:0000256" key="9">
    <source>
        <dbReference type="SAM" id="Phobius"/>
    </source>
</evidence>
<evidence type="ECO:0000256" key="1">
    <source>
        <dbReference type="ARBA" id="ARBA00004651"/>
    </source>
</evidence>
<name>A0A0S3K865_9ENTE</name>
<comment type="function">
    <text evidence="8">The phosphoenolpyruvate-dependent sugar phosphotransferase system (PTS), a major carbohydrate active -transport system, catalyzes the phosphorylation of incoming sugar substrates concomitant with their translocation across the cell membrane.</text>
</comment>
<keyword evidence="3 8" id="KW-1003">Cell membrane</keyword>
<keyword evidence="7 8" id="KW-0472">Membrane</keyword>
<evidence type="ECO:0000259" key="10">
    <source>
        <dbReference type="PROSITE" id="PS51105"/>
    </source>
</evidence>
<evidence type="ECO:0000256" key="7">
    <source>
        <dbReference type="ARBA" id="ARBA00023136"/>
    </source>
</evidence>
<evidence type="ECO:0000256" key="8">
    <source>
        <dbReference type="PIRNR" id="PIRNR006351"/>
    </source>
</evidence>
<feature type="transmembrane region" description="Helical" evidence="9">
    <location>
        <begin position="134"/>
        <end position="153"/>
    </location>
</feature>
<evidence type="ECO:0000313" key="13">
    <source>
        <dbReference type="Proteomes" id="UP000065511"/>
    </source>
</evidence>
<dbReference type="InterPro" id="IPR003352">
    <property type="entry name" value="PTS_EIIC"/>
</dbReference>
<reference evidence="11 13" key="2">
    <citation type="submission" date="2015-12" db="EMBL/GenBank/DDBJ databases">
        <authorList>
            <person name="Lauer A."/>
            <person name="Humrighouse B."/>
            <person name="Loparev V."/>
            <person name="Shewmaker P.L."/>
            <person name="Whitney A.M."/>
            <person name="McLaughlin R.W."/>
        </authorList>
    </citation>
    <scope>NUCLEOTIDE SEQUENCE [LARGE SCALE GENOMIC DNA]</scope>
    <source>
        <strain evidence="11 13">LMG 23085</strain>
    </source>
</reference>
<dbReference type="Pfam" id="PF02378">
    <property type="entry name" value="PTS_EIIC"/>
    <property type="match status" value="1"/>
</dbReference>
<evidence type="ECO:0000313" key="12">
    <source>
        <dbReference type="EMBL" id="OJG85340.1"/>
    </source>
</evidence>
<dbReference type="OrthoDB" id="1550290at2"/>
<sequence>MSETKKSSFTNGLNVFVNKFSNNTFVKSIANGMMMTLPITIVGSLTTIIGMIPGLPEIVVKACSLGTSISSNLITIYVIIGISSAMAREKKGDIISSIILSLASFFVLTPITAFDIGKEKPAMAFELTYLGSKGIFVGMIVALVVTWVFAKMVEKRITFRMPESVPTAIAKTFEAIVPAAIIFIIMIMISTGFAETKFGNVHDFIYTNLQTPLESLGGSIWSALFIMFLSELLWFFGIHGSMVVGSVIAVLFTTQAYANMEAVAAGEVATNIINSFFLDAFKGPRALALAVILVWMSRSEKFKSIGKISLVPSIFGITEPMKFGIPMIMNAVIFIPLTLSAAICVGIAYIATIIGFLPVISVNVPKNLPTFLSGFMAAGWQGLVVQLIQFVVVLLLYLPFMKKLDSQGVAEEKANLENQ</sequence>
<dbReference type="GO" id="GO:1901264">
    <property type="term" value="P:carbohydrate derivative transport"/>
    <property type="evidence" value="ECO:0007669"/>
    <property type="project" value="TreeGrafter"/>
</dbReference>
<dbReference type="Proteomes" id="UP000065511">
    <property type="component" value="Chromosome"/>
</dbReference>
<keyword evidence="13" id="KW-1185">Reference proteome</keyword>
<dbReference type="EMBL" id="JXLC01000038">
    <property type="protein sequence ID" value="OJG85340.1"/>
    <property type="molecule type" value="Genomic_DNA"/>
</dbReference>
<dbReference type="PIRSF" id="PIRSF006351">
    <property type="entry name" value="PTS_EIIC-Cellobiose"/>
    <property type="match status" value="1"/>
</dbReference>
<dbReference type="EMBL" id="CP013614">
    <property type="protein sequence ID" value="ALS00405.1"/>
    <property type="molecule type" value="Genomic_DNA"/>
</dbReference>
<dbReference type="NCBIfam" id="TIGR00410">
    <property type="entry name" value="lacE"/>
    <property type="match status" value="1"/>
</dbReference>
<evidence type="ECO:0000256" key="6">
    <source>
        <dbReference type="ARBA" id="ARBA00022989"/>
    </source>
</evidence>
<dbReference type="PANTHER" id="PTHR33989:SF4">
    <property type="entry name" value="PTS SYSTEM N,N'-DIACETYLCHITOBIOSE-SPECIFIC EIIC COMPONENT"/>
    <property type="match status" value="1"/>
</dbReference>